<dbReference type="SMART" id="SM00192">
    <property type="entry name" value="LDLa"/>
    <property type="match status" value="1"/>
</dbReference>
<reference evidence="15 16" key="1">
    <citation type="submission" date="2018-04" db="EMBL/GenBank/DDBJ databases">
        <authorList>
            <person name="Zhang X."/>
            <person name="Yuan J."/>
            <person name="Li F."/>
            <person name="Xiang J."/>
        </authorList>
    </citation>
    <scope>NUCLEOTIDE SEQUENCE [LARGE SCALE GENOMIC DNA]</scope>
    <source>
        <tissue evidence="15">Muscle</tissue>
    </source>
</reference>
<dbReference type="Proteomes" id="UP000283509">
    <property type="component" value="Unassembled WGS sequence"/>
</dbReference>
<reference evidence="15 16" key="2">
    <citation type="submission" date="2019-01" db="EMBL/GenBank/DDBJ databases">
        <title>The decoding of complex shrimp genome reveals the adaptation for benthos swimmer, frequently molting mechanism and breeding impact on genome.</title>
        <authorList>
            <person name="Sun Y."/>
            <person name="Gao Y."/>
            <person name="Yu Y."/>
        </authorList>
    </citation>
    <scope>NUCLEOTIDE SEQUENCE [LARGE SCALE GENOMIC DNA]</scope>
    <source>
        <tissue evidence="15">Muscle</tissue>
    </source>
</reference>
<comment type="caution">
    <text evidence="15">The sequence shown here is derived from an EMBL/GenBank/DDBJ whole genome shotgun (WGS) entry which is preliminary data.</text>
</comment>
<dbReference type="GO" id="GO:0004888">
    <property type="term" value="F:transmembrane signaling receptor activity"/>
    <property type="evidence" value="ECO:0007669"/>
    <property type="project" value="InterPro"/>
</dbReference>
<evidence type="ECO:0000256" key="9">
    <source>
        <dbReference type="ARBA" id="ARBA00023136"/>
    </source>
</evidence>
<keyword evidence="6" id="KW-0732">Signal</keyword>
<dbReference type="InterPro" id="IPR036055">
    <property type="entry name" value="LDL_receptor-like_sf"/>
</dbReference>
<dbReference type="InterPro" id="IPR036734">
    <property type="entry name" value="Neur_chan_lig-bd_sf"/>
</dbReference>
<dbReference type="Gene3D" id="2.70.170.10">
    <property type="entry name" value="Neurotransmitter-gated ion-channel ligand-binding domain"/>
    <property type="match status" value="1"/>
</dbReference>
<dbReference type="PROSITE" id="PS50068">
    <property type="entry name" value="LDLRA_2"/>
    <property type="match status" value="1"/>
</dbReference>
<keyword evidence="8 13" id="KW-0406">Ion transport</keyword>
<dbReference type="CDD" id="cd00112">
    <property type="entry name" value="LDLa"/>
    <property type="match status" value="1"/>
</dbReference>
<evidence type="ECO:0000313" key="16">
    <source>
        <dbReference type="Proteomes" id="UP000283509"/>
    </source>
</evidence>
<dbReference type="InterPro" id="IPR006202">
    <property type="entry name" value="Neur_chan_lig-bd"/>
</dbReference>
<evidence type="ECO:0000313" key="15">
    <source>
        <dbReference type="EMBL" id="ROT70080.1"/>
    </source>
</evidence>
<evidence type="ECO:0000256" key="4">
    <source>
        <dbReference type="ARBA" id="ARBA00022475"/>
    </source>
</evidence>
<dbReference type="InterPro" id="IPR006201">
    <property type="entry name" value="Neur_channel"/>
</dbReference>
<protein>
    <submittedName>
        <fullName evidence="15">Neurotransmitter gated ion channel</fullName>
    </submittedName>
</protein>
<dbReference type="Pfam" id="PF02931">
    <property type="entry name" value="Neur_chan_LBD"/>
    <property type="match status" value="1"/>
</dbReference>
<organism evidence="15 16">
    <name type="scientific">Penaeus vannamei</name>
    <name type="common">Whiteleg shrimp</name>
    <name type="synonym">Litopenaeus vannamei</name>
    <dbReference type="NCBI Taxonomy" id="6689"/>
    <lineage>
        <taxon>Eukaryota</taxon>
        <taxon>Metazoa</taxon>
        <taxon>Ecdysozoa</taxon>
        <taxon>Arthropoda</taxon>
        <taxon>Crustacea</taxon>
        <taxon>Multicrustacea</taxon>
        <taxon>Malacostraca</taxon>
        <taxon>Eumalacostraca</taxon>
        <taxon>Eucarida</taxon>
        <taxon>Decapoda</taxon>
        <taxon>Dendrobranchiata</taxon>
        <taxon>Penaeoidea</taxon>
        <taxon>Penaeidae</taxon>
        <taxon>Penaeus</taxon>
    </lineage>
</organism>
<dbReference type="InterPro" id="IPR006028">
    <property type="entry name" value="GABAA/Glycine_rcpt"/>
</dbReference>
<dbReference type="PRINTS" id="PR00252">
    <property type="entry name" value="NRIONCHANNEL"/>
</dbReference>
<keyword evidence="5 13" id="KW-0812">Transmembrane</keyword>
<feature type="domain" description="Neurotransmitter-gated ion-channel ligand-binding" evidence="14">
    <location>
        <begin position="77"/>
        <end position="250"/>
    </location>
</feature>
<dbReference type="GO" id="GO:0005886">
    <property type="term" value="C:plasma membrane"/>
    <property type="evidence" value="ECO:0007669"/>
    <property type="project" value="UniProtKB-SubCell"/>
</dbReference>
<accession>A0A423T0R3</accession>
<keyword evidence="11 13" id="KW-0407">Ion channel</keyword>
<dbReference type="InterPro" id="IPR038050">
    <property type="entry name" value="Neuro_actylchol_rec"/>
</dbReference>
<keyword evidence="10 12" id="KW-1015">Disulfide bond</keyword>
<feature type="disulfide bond" evidence="12">
    <location>
        <begin position="42"/>
        <end position="60"/>
    </location>
</feature>
<feature type="transmembrane region" description="Helical" evidence="13">
    <location>
        <begin position="323"/>
        <end position="340"/>
    </location>
</feature>
<name>A0A423T0R3_PENVA</name>
<evidence type="ECO:0000259" key="14">
    <source>
        <dbReference type="Pfam" id="PF02931"/>
    </source>
</evidence>
<dbReference type="Pfam" id="PF00057">
    <property type="entry name" value="Ldl_recept_a"/>
    <property type="match status" value="1"/>
</dbReference>
<dbReference type="PROSITE" id="PS01209">
    <property type="entry name" value="LDLRA_1"/>
    <property type="match status" value="1"/>
</dbReference>
<dbReference type="PROSITE" id="PS00236">
    <property type="entry name" value="NEUROTR_ION_CHANNEL"/>
    <property type="match status" value="1"/>
</dbReference>
<dbReference type="SUPFAM" id="SSF90112">
    <property type="entry name" value="Neurotransmitter-gated ion-channel transmembrane pore"/>
    <property type="match status" value="1"/>
</dbReference>
<evidence type="ECO:0000256" key="10">
    <source>
        <dbReference type="ARBA" id="ARBA00023157"/>
    </source>
</evidence>
<keyword evidence="4" id="KW-1003">Cell membrane</keyword>
<feature type="disulfide bond" evidence="12">
    <location>
        <begin position="35"/>
        <end position="47"/>
    </location>
</feature>
<dbReference type="InterPro" id="IPR036719">
    <property type="entry name" value="Neuro-gated_channel_TM_sf"/>
</dbReference>
<evidence type="ECO:0000256" key="1">
    <source>
        <dbReference type="ARBA" id="ARBA00004141"/>
    </source>
</evidence>
<keyword evidence="16" id="KW-1185">Reference proteome</keyword>
<dbReference type="GO" id="GO:0005230">
    <property type="term" value="F:extracellular ligand-gated monoatomic ion channel activity"/>
    <property type="evidence" value="ECO:0007669"/>
    <property type="project" value="InterPro"/>
</dbReference>
<dbReference type="OrthoDB" id="6352648at2759"/>
<dbReference type="InterPro" id="IPR023415">
    <property type="entry name" value="LDLR_class-A_CS"/>
</dbReference>
<dbReference type="EMBL" id="QCYY01002470">
    <property type="protein sequence ID" value="ROT70080.1"/>
    <property type="molecule type" value="Genomic_DNA"/>
</dbReference>
<feature type="transmembrane region" description="Helical" evidence="13">
    <location>
        <begin position="417"/>
        <end position="436"/>
    </location>
</feature>
<evidence type="ECO:0000256" key="13">
    <source>
        <dbReference type="RuleBase" id="RU000687"/>
    </source>
</evidence>
<keyword evidence="9 13" id="KW-0472">Membrane</keyword>
<dbReference type="Gene3D" id="1.20.58.390">
    <property type="entry name" value="Neurotransmitter-gated ion-channel transmembrane domain"/>
    <property type="match status" value="1"/>
</dbReference>
<dbReference type="PRINTS" id="PR00253">
    <property type="entry name" value="GABAARECEPTR"/>
</dbReference>
<gene>
    <name evidence="15" type="ORF">C7M84_011650</name>
</gene>
<evidence type="ECO:0000256" key="11">
    <source>
        <dbReference type="ARBA" id="ARBA00023303"/>
    </source>
</evidence>
<feature type="transmembrane region" description="Helical" evidence="13">
    <location>
        <begin position="290"/>
        <end position="316"/>
    </location>
</feature>
<evidence type="ECO:0000256" key="5">
    <source>
        <dbReference type="ARBA" id="ARBA00022692"/>
    </source>
</evidence>
<comment type="subcellular location">
    <subcellularLocation>
        <location evidence="2">Cell membrane</location>
    </subcellularLocation>
    <subcellularLocation>
        <location evidence="1">Membrane</location>
        <topology evidence="1">Multi-pass membrane protein</topology>
    </subcellularLocation>
</comment>
<dbReference type="Gene3D" id="4.10.400.10">
    <property type="entry name" value="Low-density Lipoprotein Receptor"/>
    <property type="match status" value="1"/>
</dbReference>
<dbReference type="SUPFAM" id="SSF57424">
    <property type="entry name" value="LDL receptor-like module"/>
    <property type="match status" value="1"/>
</dbReference>
<dbReference type="SUPFAM" id="SSF63712">
    <property type="entry name" value="Nicotinic receptor ligand binding domain-like"/>
    <property type="match status" value="1"/>
</dbReference>
<sequence length="439" mass="50065">MIQNNPDDLPVGLHQWLISGDGCPAGEVDLLLTVCGEESFPCNDGTCVHMSQRCDLRAHCDDGSDEMECDKVFVGTDYEKTLPPPPPETEDVLNVTLSLVIHAVHDLDLLAQTVRLDVLLTSQWEDARLLYADLHSEQFRNEIQDPDRLWLPRFTVTDDTGSRVRIEERGSSLRVLRGSTPLPRENTRAVKGKLRTTVYPGRENVLFLRQELSIAFQCQFDLRWFPFDNQRCSINLRFADMESKLLRMLGTKARYLGQKKLHEYKVEFIDMTEAKLENGQRVSLCLTNLFVYYLVNSYLPSFLLVIISYSTFYFPLEGFNERIMANITAMLVLVALFQQPCSTILKTTYLKLIDVWYMICIVVDFIMVILLVMIDYIRNLGDNVTKVFPASAGVKTLFAAENMPNARKFNTIAKMMLPLLFLLLFGVYGSISAIQYSTG</sequence>
<feature type="transmembrane region" description="Helical" evidence="13">
    <location>
        <begin position="355"/>
        <end position="377"/>
    </location>
</feature>
<comment type="similarity">
    <text evidence="13">Belongs to the ligand-gated ion channel (TC 1.A.9) family.</text>
</comment>
<dbReference type="InterPro" id="IPR018000">
    <property type="entry name" value="Neurotransmitter_ion_chnl_CS"/>
</dbReference>
<proteinExistence type="inferred from homology"/>
<dbReference type="AlphaFoldDB" id="A0A423T0R3"/>
<keyword evidence="7 13" id="KW-1133">Transmembrane helix</keyword>
<keyword evidence="3 13" id="KW-0813">Transport</keyword>
<evidence type="ECO:0000256" key="2">
    <source>
        <dbReference type="ARBA" id="ARBA00004236"/>
    </source>
</evidence>
<dbReference type="PANTHER" id="PTHR18945">
    <property type="entry name" value="NEUROTRANSMITTER GATED ION CHANNEL"/>
    <property type="match status" value="1"/>
</dbReference>
<evidence type="ECO:0000256" key="7">
    <source>
        <dbReference type="ARBA" id="ARBA00022989"/>
    </source>
</evidence>
<dbReference type="InterPro" id="IPR002172">
    <property type="entry name" value="LDrepeatLR_classA_rpt"/>
</dbReference>
<evidence type="ECO:0000256" key="8">
    <source>
        <dbReference type="ARBA" id="ARBA00023065"/>
    </source>
</evidence>
<evidence type="ECO:0000256" key="3">
    <source>
        <dbReference type="ARBA" id="ARBA00022448"/>
    </source>
</evidence>
<evidence type="ECO:0000256" key="6">
    <source>
        <dbReference type="ARBA" id="ARBA00022729"/>
    </source>
</evidence>
<evidence type="ECO:0000256" key="12">
    <source>
        <dbReference type="PROSITE-ProRule" id="PRU00124"/>
    </source>
</evidence>
<feature type="disulfide bond" evidence="12">
    <location>
        <begin position="54"/>
        <end position="69"/>
    </location>
</feature>